<dbReference type="GO" id="GO:0016020">
    <property type="term" value="C:membrane"/>
    <property type="evidence" value="ECO:0007669"/>
    <property type="project" value="TreeGrafter"/>
</dbReference>
<evidence type="ECO:0000313" key="4">
    <source>
        <dbReference type="Proteomes" id="UP000319342"/>
    </source>
</evidence>
<dbReference type="GO" id="GO:0016747">
    <property type="term" value="F:acyltransferase activity, transferring groups other than amino-acyl groups"/>
    <property type="evidence" value="ECO:0007669"/>
    <property type="project" value="InterPro"/>
</dbReference>
<feature type="domain" description="Acyltransferase 3" evidence="2">
    <location>
        <begin position="10"/>
        <end position="347"/>
    </location>
</feature>
<dbReference type="RefSeq" id="WP_145191625.1">
    <property type="nucleotide sequence ID" value="NZ_CP036290.1"/>
</dbReference>
<dbReference type="AlphaFoldDB" id="A0A518D4N4"/>
<dbReference type="OrthoDB" id="9796461at2"/>
<keyword evidence="3" id="KW-0808">Transferase</keyword>
<feature type="transmembrane region" description="Helical" evidence="1">
    <location>
        <begin position="157"/>
        <end position="177"/>
    </location>
</feature>
<dbReference type="EMBL" id="CP036290">
    <property type="protein sequence ID" value="QDU86428.1"/>
    <property type="molecule type" value="Genomic_DNA"/>
</dbReference>
<accession>A0A518D4N4</accession>
<feature type="transmembrane region" description="Helical" evidence="1">
    <location>
        <begin position="125"/>
        <end position="145"/>
    </location>
</feature>
<evidence type="ECO:0000259" key="2">
    <source>
        <dbReference type="Pfam" id="PF01757"/>
    </source>
</evidence>
<feature type="transmembrane region" description="Helical" evidence="1">
    <location>
        <begin position="225"/>
        <end position="246"/>
    </location>
</feature>
<dbReference type="InterPro" id="IPR002656">
    <property type="entry name" value="Acyl_transf_3_dom"/>
</dbReference>
<feature type="transmembrane region" description="Helical" evidence="1">
    <location>
        <begin position="258"/>
        <end position="279"/>
    </location>
</feature>
<proteinExistence type="predicted"/>
<feature type="transmembrane region" description="Helical" evidence="1">
    <location>
        <begin position="85"/>
        <end position="105"/>
    </location>
</feature>
<dbReference type="Pfam" id="PF01757">
    <property type="entry name" value="Acyl_transf_3"/>
    <property type="match status" value="1"/>
</dbReference>
<organism evidence="3 4">
    <name type="scientific">Rohdeia mirabilis</name>
    <dbReference type="NCBI Taxonomy" id="2528008"/>
    <lineage>
        <taxon>Bacteria</taxon>
        <taxon>Pseudomonadati</taxon>
        <taxon>Planctomycetota</taxon>
        <taxon>Planctomycetia</taxon>
        <taxon>Planctomycetia incertae sedis</taxon>
        <taxon>Rohdeia</taxon>
    </lineage>
</organism>
<dbReference type="InterPro" id="IPR050879">
    <property type="entry name" value="Acyltransferase_3"/>
</dbReference>
<feature type="transmembrane region" description="Helical" evidence="1">
    <location>
        <begin position="299"/>
        <end position="318"/>
    </location>
</feature>
<gene>
    <name evidence="3" type="primary">oatA_2</name>
    <name evidence="3" type="ORF">Pla163_35790</name>
</gene>
<dbReference type="Proteomes" id="UP000319342">
    <property type="component" value="Chromosome"/>
</dbReference>
<feature type="transmembrane region" description="Helical" evidence="1">
    <location>
        <begin position="197"/>
        <end position="213"/>
    </location>
</feature>
<name>A0A518D4N4_9BACT</name>
<sequence length="376" mass="42827">MNPDSPRYVRSLDSLRAVAALLVVLEHTPLTMKTWEWAAQIQMRFAPGYLGVDLFFVLSGFLITRILMSDREAGVPLRWFWARRALRIFPAFYLLTAIVAVVRWGPEIPWVATYLSNFYFYRLEVPFSPLSHTWSLAVEEHFYLLWPLLVYLLPRRLAIAVTGLVMVPVSMAVAYWVARYGLLESMSMGQAFTPIRMFSLALGGLLAFGEPVYQRLMADRALVRFWSTVSLAIISLAAINWGYLWYVESLLDADKRTFIAINRMVGMGGVSLGLVTLTIMADRIPKVRWLDPPFVVLRYVGRISYGLYLYHLPVFFFMDVDGRARSGALTGWDMALAVALSFAAAIASYHLVERPIMGFGKRFRRAIPIRSQTPTR</sequence>
<feature type="transmembrane region" description="Helical" evidence="1">
    <location>
        <begin position="330"/>
        <end position="352"/>
    </location>
</feature>
<keyword evidence="3" id="KW-0012">Acyltransferase</keyword>
<dbReference type="EC" id="2.3.1.-" evidence="3"/>
<dbReference type="GO" id="GO:0009103">
    <property type="term" value="P:lipopolysaccharide biosynthetic process"/>
    <property type="evidence" value="ECO:0007669"/>
    <property type="project" value="TreeGrafter"/>
</dbReference>
<reference evidence="3 4" key="1">
    <citation type="submission" date="2019-02" db="EMBL/GenBank/DDBJ databases">
        <title>Deep-cultivation of Planctomycetes and their phenomic and genomic characterization uncovers novel biology.</title>
        <authorList>
            <person name="Wiegand S."/>
            <person name="Jogler M."/>
            <person name="Boedeker C."/>
            <person name="Pinto D."/>
            <person name="Vollmers J."/>
            <person name="Rivas-Marin E."/>
            <person name="Kohn T."/>
            <person name="Peeters S.H."/>
            <person name="Heuer A."/>
            <person name="Rast P."/>
            <person name="Oberbeckmann S."/>
            <person name="Bunk B."/>
            <person name="Jeske O."/>
            <person name="Meyerdierks A."/>
            <person name="Storesund J.E."/>
            <person name="Kallscheuer N."/>
            <person name="Luecker S."/>
            <person name="Lage O.M."/>
            <person name="Pohl T."/>
            <person name="Merkel B.J."/>
            <person name="Hornburger P."/>
            <person name="Mueller R.-W."/>
            <person name="Bruemmer F."/>
            <person name="Labrenz M."/>
            <person name="Spormann A.M."/>
            <person name="Op den Camp H."/>
            <person name="Overmann J."/>
            <person name="Amann R."/>
            <person name="Jetten M.S.M."/>
            <person name="Mascher T."/>
            <person name="Medema M.H."/>
            <person name="Devos D.P."/>
            <person name="Kaster A.-K."/>
            <person name="Ovreas L."/>
            <person name="Rohde M."/>
            <person name="Galperin M.Y."/>
            <person name="Jogler C."/>
        </authorList>
    </citation>
    <scope>NUCLEOTIDE SEQUENCE [LARGE SCALE GENOMIC DNA]</scope>
    <source>
        <strain evidence="3 4">Pla163</strain>
    </source>
</reference>
<keyword evidence="1" id="KW-0472">Membrane</keyword>
<evidence type="ECO:0000256" key="1">
    <source>
        <dbReference type="SAM" id="Phobius"/>
    </source>
</evidence>
<protein>
    <submittedName>
        <fullName evidence="3">O-acetyltransferase OatA</fullName>
        <ecNumber evidence="3">2.3.1.-</ecNumber>
    </submittedName>
</protein>
<dbReference type="PANTHER" id="PTHR23028">
    <property type="entry name" value="ACETYLTRANSFERASE"/>
    <property type="match status" value="1"/>
</dbReference>
<keyword evidence="1" id="KW-0812">Transmembrane</keyword>
<keyword evidence="1" id="KW-1133">Transmembrane helix</keyword>
<evidence type="ECO:0000313" key="3">
    <source>
        <dbReference type="EMBL" id="QDU86428.1"/>
    </source>
</evidence>
<keyword evidence="4" id="KW-1185">Reference proteome</keyword>
<dbReference type="PANTHER" id="PTHR23028:SF53">
    <property type="entry name" value="ACYL_TRANSF_3 DOMAIN-CONTAINING PROTEIN"/>
    <property type="match status" value="1"/>
</dbReference>
<feature type="transmembrane region" description="Helical" evidence="1">
    <location>
        <begin position="45"/>
        <end position="64"/>
    </location>
</feature>